<accession>A0ABV7LZ74</accession>
<dbReference type="RefSeq" id="WP_019018940.1">
    <property type="nucleotide sequence ID" value="NZ_BMXD01000005.1"/>
</dbReference>
<reference evidence="3" key="1">
    <citation type="journal article" date="2019" name="Int. J. Syst. Evol. Microbiol.">
        <title>The Global Catalogue of Microorganisms (GCM) 10K type strain sequencing project: providing services to taxonomists for standard genome sequencing and annotation.</title>
        <authorList>
            <consortium name="The Broad Institute Genomics Platform"/>
            <consortium name="The Broad Institute Genome Sequencing Center for Infectious Disease"/>
            <person name="Wu L."/>
            <person name="Ma J."/>
        </authorList>
    </citation>
    <scope>NUCLEOTIDE SEQUENCE [LARGE SCALE GENOMIC DNA]</scope>
    <source>
        <strain evidence="3">KCTC 12847</strain>
    </source>
</reference>
<evidence type="ECO:0000313" key="3">
    <source>
        <dbReference type="Proteomes" id="UP001595640"/>
    </source>
</evidence>
<name>A0ABV7LZ74_9GAMM</name>
<keyword evidence="3" id="KW-1185">Reference proteome</keyword>
<sequence>MKTTYIALLFASLWPASALANDTPKHDYPTQARVEYAFYCMKQLGGENYDNLYKCSCSIDRIADQIPYEDFVTMDTFARGAKAGGERPEILREGRLAESSRSQFDKIKQRAAEQCLIAGNAP</sequence>
<gene>
    <name evidence="2" type="ORF">ACFOEI_05905</name>
</gene>
<feature type="signal peptide" evidence="1">
    <location>
        <begin position="1"/>
        <end position="20"/>
    </location>
</feature>
<protein>
    <submittedName>
        <fullName evidence="2">Uncharacterized protein</fullName>
    </submittedName>
</protein>
<organism evidence="2 3">
    <name type="scientific">Modicisalibacter luteus</name>
    <dbReference type="NCBI Taxonomy" id="453962"/>
    <lineage>
        <taxon>Bacteria</taxon>
        <taxon>Pseudomonadati</taxon>
        <taxon>Pseudomonadota</taxon>
        <taxon>Gammaproteobacteria</taxon>
        <taxon>Oceanospirillales</taxon>
        <taxon>Halomonadaceae</taxon>
        <taxon>Modicisalibacter</taxon>
    </lineage>
</organism>
<comment type="caution">
    <text evidence="2">The sequence shown here is derived from an EMBL/GenBank/DDBJ whole genome shotgun (WGS) entry which is preliminary data.</text>
</comment>
<feature type="chain" id="PRO_5045416331" evidence="1">
    <location>
        <begin position="21"/>
        <end position="122"/>
    </location>
</feature>
<evidence type="ECO:0000313" key="2">
    <source>
        <dbReference type="EMBL" id="MFC3291595.1"/>
    </source>
</evidence>
<dbReference type="Proteomes" id="UP001595640">
    <property type="component" value="Unassembled WGS sequence"/>
</dbReference>
<proteinExistence type="predicted"/>
<keyword evidence="1" id="KW-0732">Signal</keyword>
<dbReference type="EMBL" id="JBHRUH010000011">
    <property type="protein sequence ID" value="MFC3291595.1"/>
    <property type="molecule type" value="Genomic_DNA"/>
</dbReference>
<evidence type="ECO:0000256" key="1">
    <source>
        <dbReference type="SAM" id="SignalP"/>
    </source>
</evidence>